<dbReference type="GO" id="GO:0000271">
    <property type="term" value="P:polysaccharide biosynthetic process"/>
    <property type="evidence" value="ECO:0007669"/>
    <property type="project" value="TreeGrafter"/>
</dbReference>
<keyword evidence="1 4" id="KW-0663">Pyridoxal phosphate</keyword>
<dbReference type="RefSeq" id="WP_122184904.1">
    <property type="nucleotide sequence ID" value="NZ_RFFJ01000101.1"/>
</dbReference>
<dbReference type="InterPro" id="IPR000653">
    <property type="entry name" value="DegT/StrS_aminotransferase"/>
</dbReference>
<feature type="region of interest" description="Disordered" evidence="6">
    <location>
        <begin position="382"/>
        <end position="403"/>
    </location>
</feature>
<reference evidence="7 8" key="1">
    <citation type="submission" date="2018-10" db="EMBL/GenBank/DDBJ databases">
        <title>Isolation, diversity and antifungal activity of actinobacteria from wheat.</title>
        <authorList>
            <person name="Han C."/>
        </authorList>
    </citation>
    <scope>NUCLEOTIDE SEQUENCE [LARGE SCALE GENOMIC DNA]</scope>
    <source>
        <strain evidence="7 8">NEAU-YY642</strain>
    </source>
</reference>
<organism evidence="7 8">
    <name type="scientific">Streptomyces triticirhizae</name>
    <dbReference type="NCBI Taxonomy" id="2483353"/>
    <lineage>
        <taxon>Bacteria</taxon>
        <taxon>Bacillati</taxon>
        <taxon>Actinomycetota</taxon>
        <taxon>Actinomycetes</taxon>
        <taxon>Kitasatosporales</taxon>
        <taxon>Streptomycetaceae</taxon>
        <taxon>Streptomyces</taxon>
    </lineage>
</organism>
<comment type="caution">
    <text evidence="7">The sequence shown here is derived from an EMBL/GenBank/DDBJ whole genome shotgun (WGS) entry which is preliminary data.</text>
</comment>
<dbReference type="SUPFAM" id="SSF53383">
    <property type="entry name" value="PLP-dependent transferases"/>
    <property type="match status" value="1"/>
</dbReference>
<evidence type="ECO:0000313" key="8">
    <source>
        <dbReference type="Proteomes" id="UP000278673"/>
    </source>
</evidence>
<keyword evidence="7" id="KW-0032">Aminotransferase</keyword>
<evidence type="ECO:0000256" key="3">
    <source>
        <dbReference type="PIRSR" id="PIRSR000390-1"/>
    </source>
</evidence>
<accession>A0A3M2LST9</accession>
<feature type="compositionally biased region" description="Basic and acidic residues" evidence="6">
    <location>
        <begin position="382"/>
        <end position="391"/>
    </location>
</feature>
<name>A0A3M2LST9_9ACTN</name>
<dbReference type="AlphaFoldDB" id="A0A3M2LST9"/>
<evidence type="ECO:0000313" key="7">
    <source>
        <dbReference type="EMBL" id="RMI37938.1"/>
    </source>
</evidence>
<dbReference type="InterPro" id="IPR015422">
    <property type="entry name" value="PyrdxlP-dep_Trfase_small"/>
</dbReference>
<dbReference type="InterPro" id="IPR015421">
    <property type="entry name" value="PyrdxlP-dep_Trfase_major"/>
</dbReference>
<dbReference type="GO" id="GO:0030170">
    <property type="term" value="F:pyridoxal phosphate binding"/>
    <property type="evidence" value="ECO:0007669"/>
    <property type="project" value="TreeGrafter"/>
</dbReference>
<protein>
    <submittedName>
        <fullName evidence="7">DegT/DnrJ/EryC1/StrS family aminotransferase</fullName>
    </submittedName>
</protein>
<dbReference type="Gene3D" id="3.40.640.10">
    <property type="entry name" value="Type I PLP-dependent aspartate aminotransferase-like (Major domain)"/>
    <property type="match status" value="1"/>
</dbReference>
<dbReference type="CDD" id="cd00616">
    <property type="entry name" value="AHBA_syn"/>
    <property type="match status" value="1"/>
</dbReference>
<dbReference type="PIRSF" id="PIRSF000390">
    <property type="entry name" value="PLP_StrS"/>
    <property type="match status" value="1"/>
</dbReference>
<comment type="similarity">
    <text evidence="2 5">Belongs to the DegT/DnrJ/EryC1 family.</text>
</comment>
<evidence type="ECO:0000256" key="1">
    <source>
        <dbReference type="ARBA" id="ARBA00022898"/>
    </source>
</evidence>
<dbReference type="EMBL" id="RFFJ01000101">
    <property type="protein sequence ID" value="RMI37938.1"/>
    <property type="molecule type" value="Genomic_DNA"/>
</dbReference>
<dbReference type="PANTHER" id="PTHR30244:SF36">
    <property type="entry name" value="3-OXO-GLUCOSE-6-PHOSPHATE:GLUTAMATE AMINOTRANSFERASE"/>
    <property type="match status" value="1"/>
</dbReference>
<dbReference type="Pfam" id="PF01041">
    <property type="entry name" value="DegT_DnrJ_EryC1"/>
    <property type="match status" value="1"/>
</dbReference>
<dbReference type="Gene3D" id="3.90.1150.10">
    <property type="entry name" value="Aspartate Aminotransferase, domain 1"/>
    <property type="match status" value="1"/>
</dbReference>
<dbReference type="InterPro" id="IPR015424">
    <property type="entry name" value="PyrdxlP-dep_Trfase"/>
</dbReference>
<sequence length="403" mass="43411">MSGEPVPFFSPRLFEEDRATALRLIHEVGTAPEQRFILGEHTRALEDALSRSLDGAHVVACGSGTTALTMALAALGVGRGDEVVVPALGCAPLASAPLALGATPVFADVDPVTLTLDPEDAERQVTARTRALVPAHLFSTMADMPRLRALAAARGLRLMEDSAVAQGAVLAGTPAGLWGEAGVYSFVQVKTFGMPGEGGVVITRDAELAARVRLLRNHGQADGERFTHRLVGHNSRFDEIQARLQLHRLPGLAPRLARRAQLVDAYTRLLAPLAEHGVIAPPPGRDGRCGYVYTVLAEDRDGLAGHLRAEGVGTHVYYPRALPHHAAFRRCAPPGRRWPVAESAAARMLSLPLYPELTDAQVARVADAVWRFVERRAQHPEQIREFSDATDRSPASRTEANPR</sequence>
<gene>
    <name evidence="7" type="ORF">EBN88_17925</name>
</gene>
<dbReference type="Proteomes" id="UP000278673">
    <property type="component" value="Unassembled WGS sequence"/>
</dbReference>
<feature type="modified residue" description="N6-(pyridoxal phosphate)lysine" evidence="4">
    <location>
        <position position="190"/>
    </location>
</feature>
<feature type="active site" description="Proton acceptor" evidence="3">
    <location>
        <position position="190"/>
    </location>
</feature>
<dbReference type="GO" id="GO:0008483">
    <property type="term" value="F:transaminase activity"/>
    <property type="evidence" value="ECO:0007669"/>
    <property type="project" value="UniProtKB-KW"/>
</dbReference>
<feature type="compositionally biased region" description="Polar residues" evidence="6">
    <location>
        <begin position="393"/>
        <end position="403"/>
    </location>
</feature>
<dbReference type="PANTHER" id="PTHR30244">
    <property type="entry name" value="TRANSAMINASE"/>
    <property type="match status" value="1"/>
</dbReference>
<evidence type="ECO:0000256" key="2">
    <source>
        <dbReference type="ARBA" id="ARBA00037999"/>
    </source>
</evidence>
<keyword evidence="7" id="KW-0808">Transferase</keyword>
<evidence type="ECO:0000256" key="5">
    <source>
        <dbReference type="RuleBase" id="RU004508"/>
    </source>
</evidence>
<evidence type="ECO:0000256" key="4">
    <source>
        <dbReference type="PIRSR" id="PIRSR000390-2"/>
    </source>
</evidence>
<keyword evidence="8" id="KW-1185">Reference proteome</keyword>
<evidence type="ECO:0000256" key="6">
    <source>
        <dbReference type="SAM" id="MobiDB-lite"/>
    </source>
</evidence>
<proteinExistence type="inferred from homology"/>